<organism evidence="1">
    <name type="scientific">Raoultella ornithinolytica</name>
    <name type="common">Klebsiella ornithinolytica</name>
    <dbReference type="NCBI Taxonomy" id="54291"/>
    <lineage>
        <taxon>Bacteria</taxon>
        <taxon>Pseudomonadati</taxon>
        <taxon>Pseudomonadota</taxon>
        <taxon>Gammaproteobacteria</taxon>
        <taxon>Enterobacterales</taxon>
        <taxon>Enterobacteriaceae</taxon>
        <taxon>Klebsiella/Raoultella group</taxon>
        <taxon>Raoultella</taxon>
    </lineage>
</organism>
<geneLocation type="plasmid" evidence="1">
    <name>pYNKP001-dfrA</name>
</geneLocation>
<evidence type="ECO:0008006" key="2">
    <source>
        <dbReference type="Google" id="ProtNLM"/>
    </source>
</evidence>
<dbReference type="EMBL" id="KY270853">
    <property type="protein sequence ID" value="ARD69386.1"/>
    <property type="molecule type" value="Genomic_DNA"/>
</dbReference>
<name>A0A1V0M3T5_RAOOR</name>
<sequence length="225" mass="24994">MSKIHLITTCAKSKNGPVLDTVFPYHIPDTWNAYQQWKCLVQSRYTSGKDEITETQNIYRGAHWNTAKSIAASHSRICLWVISAGLGLRHSSDPAIPYEATFSQPGKKSARIWGMLTSDPVLPGKVTSLAELLSLYRHDIFVIAASPVYLNAVEDDLIKGVAYLTCPGEQLTIASSASYNGRLREYVRYGESRMMKDLNSNMTTLNIKHAGKLIHEMGSKPDTVC</sequence>
<proteinExistence type="predicted"/>
<evidence type="ECO:0000313" key="1">
    <source>
        <dbReference type="EMBL" id="ARD69386.1"/>
    </source>
</evidence>
<keyword evidence="1" id="KW-0614">Plasmid</keyword>
<accession>A0A1V0M3T5</accession>
<protein>
    <recommendedName>
        <fullName evidence="2">TgtA5 cluster protein 2</fullName>
    </recommendedName>
</protein>
<dbReference type="AlphaFoldDB" id="A0A1V0M3T5"/>
<dbReference type="RefSeq" id="WP_042934501.1">
    <property type="nucleotide sequence ID" value="NZ_CP021328.1"/>
</dbReference>
<reference evidence="1" key="1">
    <citation type="journal article" date="2017" name="Int. J. Antimicrob. Agents">
        <title>Sequencing and comparative genomics analysis of the IncHI2 plasmids pT5282-mphA and p112298-catA and the IncHI5 plasmid pYNKP001-dfrA.</title>
        <authorList>
            <person name="Liang Q."/>
            <person name="Yin Z."/>
            <person name="Zhao Y."/>
            <person name="Liang L."/>
            <person name="Feng J."/>
            <person name="Zhan Z."/>
            <person name="Wang H."/>
            <person name="Song Y."/>
            <person name="Tong Y."/>
            <person name="Wu W."/>
            <person name="Chen W."/>
            <person name="Wang J."/>
            <person name="Jiang L."/>
            <person name="Zhou D."/>
        </authorList>
    </citation>
    <scope>NUCLEOTIDE SEQUENCE</scope>
    <source>
        <strain evidence="1">YNKP001</strain>
        <plasmid evidence="1">pYNKP001-dfrA</plasmid>
    </source>
</reference>